<dbReference type="PANTHER" id="PTHR43611:SF3">
    <property type="entry name" value="FLAVIN MONONUCLEOTIDE HYDROLASE 1, CHLOROPLATIC"/>
    <property type="match status" value="1"/>
</dbReference>
<evidence type="ECO:0000313" key="2">
    <source>
        <dbReference type="Proteomes" id="UP000620550"/>
    </source>
</evidence>
<dbReference type="Pfam" id="PF00702">
    <property type="entry name" value="Hydrolase"/>
    <property type="match status" value="1"/>
</dbReference>
<gene>
    <name evidence="1" type="ORF">GCM10017764_18630</name>
</gene>
<dbReference type="Gene3D" id="3.40.50.1000">
    <property type="entry name" value="HAD superfamily/HAD-like"/>
    <property type="match status" value="1"/>
</dbReference>
<comment type="caution">
    <text evidence="1">The sequence shown here is derived from an EMBL/GenBank/DDBJ whole genome shotgun (WGS) entry which is preliminary data.</text>
</comment>
<reference evidence="2" key="1">
    <citation type="journal article" date="2019" name="Int. J. Syst. Evol. Microbiol.">
        <title>The Global Catalogue of Microorganisms (GCM) 10K type strain sequencing project: providing services to taxonomists for standard genome sequencing and annotation.</title>
        <authorList>
            <consortium name="The Broad Institute Genomics Platform"/>
            <consortium name="The Broad Institute Genome Sequencing Center for Infectious Disease"/>
            <person name="Wu L."/>
            <person name="Ma J."/>
        </authorList>
    </citation>
    <scope>NUCLEOTIDE SEQUENCE [LARGE SCALE GENOMIC DNA]</scope>
    <source>
        <strain evidence="2">CGMCC 1.12966</strain>
    </source>
</reference>
<dbReference type="CDD" id="cd02603">
    <property type="entry name" value="HAD_sEH-N_like"/>
    <property type="match status" value="1"/>
</dbReference>
<dbReference type="RefSeq" id="WP_189626385.1">
    <property type="nucleotide sequence ID" value="NZ_BNAF01000006.1"/>
</dbReference>
<organism evidence="1 2">
    <name type="scientific">Sphingobacterium griseoflavum</name>
    <dbReference type="NCBI Taxonomy" id="1474952"/>
    <lineage>
        <taxon>Bacteria</taxon>
        <taxon>Pseudomonadati</taxon>
        <taxon>Bacteroidota</taxon>
        <taxon>Sphingobacteriia</taxon>
        <taxon>Sphingobacteriales</taxon>
        <taxon>Sphingobacteriaceae</taxon>
        <taxon>Sphingobacterium</taxon>
    </lineage>
</organism>
<dbReference type="InterPro" id="IPR023198">
    <property type="entry name" value="PGP-like_dom2"/>
</dbReference>
<dbReference type="SFLD" id="SFLDS00003">
    <property type="entry name" value="Haloacid_Dehalogenase"/>
    <property type="match status" value="1"/>
</dbReference>
<protein>
    <submittedName>
        <fullName evidence="1">Haloacid dehalogenase</fullName>
    </submittedName>
</protein>
<name>A0ABQ3HUD3_9SPHI</name>
<accession>A0ABQ3HUD3</accession>
<evidence type="ECO:0000313" key="1">
    <source>
        <dbReference type="EMBL" id="GHE35612.1"/>
    </source>
</evidence>
<dbReference type="EMBL" id="BNAF01000006">
    <property type="protein sequence ID" value="GHE35612.1"/>
    <property type="molecule type" value="Genomic_DNA"/>
</dbReference>
<dbReference type="SUPFAM" id="SSF56784">
    <property type="entry name" value="HAD-like"/>
    <property type="match status" value="1"/>
</dbReference>
<sequence length="209" mass="23833">MQKIKNIILDYGNVIFMIDFTLVKAAFMSLGIKNVDEFFGHRAQDALFDDFDKGLISASTFRDGIRQRAGQPELSDADIDAAWNALLIGVPPGKHETLSYLNVKYRTFLLSNNNEIHYRYCMQHIQDVYGVADNSVFFEKTFYSHEMGLRKPDVAIFQEVIRQTGMAPDETLFIDDSPQHLQSATTLGFHTALCSSDEPLDYWVEKYAL</sequence>
<dbReference type="InterPro" id="IPR023214">
    <property type="entry name" value="HAD_sf"/>
</dbReference>
<dbReference type="SFLD" id="SFLDG01129">
    <property type="entry name" value="C1.5:_HAD__Beta-PGM__Phosphata"/>
    <property type="match status" value="1"/>
</dbReference>
<dbReference type="InterPro" id="IPR006439">
    <property type="entry name" value="HAD-SF_hydro_IA"/>
</dbReference>
<dbReference type="InterPro" id="IPR036412">
    <property type="entry name" value="HAD-like_sf"/>
</dbReference>
<dbReference type="Proteomes" id="UP000620550">
    <property type="component" value="Unassembled WGS sequence"/>
</dbReference>
<dbReference type="PANTHER" id="PTHR43611">
    <property type="entry name" value="ALPHA-D-GLUCOSE 1-PHOSPHATE PHOSPHATASE"/>
    <property type="match status" value="1"/>
</dbReference>
<dbReference type="Gene3D" id="1.10.150.240">
    <property type="entry name" value="Putative phosphatase, domain 2"/>
    <property type="match status" value="1"/>
</dbReference>
<proteinExistence type="predicted"/>
<keyword evidence="2" id="KW-1185">Reference proteome</keyword>
<dbReference type="NCBIfam" id="TIGR01509">
    <property type="entry name" value="HAD-SF-IA-v3"/>
    <property type="match status" value="1"/>
</dbReference>